<dbReference type="Gene3D" id="3.30.1180.20">
    <property type="entry name" value="Dihydroxyacetone kinase, domain 2"/>
    <property type="match status" value="1"/>
</dbReference>
<dbReference type="eggNOG" id="COG2376">
    <property type="taxonomic scope" value="Bacteria"/>
</dbReference>
<dbReference type="Pfam" id="PF02733">
    <property type="entry name" value="Dak1"/>
    <property type="match status" value="1"/>
</dbReference>
<keyword evidence="2" id="KW-0808">Transferase</keyword>
<dbReference type="AlphaFoldDB" id="X0PRY1"/>
<keyword evidence="2" id="KW-0418">Kinase</keyword>
<evidence type="ECO:0000313" key="3">
    <source>
        <dbReference type="Proteomes" id="UP000051236"/>
    </source>
</evidence>
<dbReference type="GO" id="GO:0004371">
    <property type="term" value="F:glycerone kinase activity"/>
    <property type="evidence" value="ECO:0007669"/>
    <property type="project" value="InterPro"/>
</dbReference>
<accession>X0PRY1</accession>
<dbReference type="Proteomes" id="UP000051236">
    <property type="component" value="Unassembled WGS sequence"/>
</dbReference>
<sequence length="337" mass="36177">MMVIWKGLVLMKKLINDPALAIDQMIQGIQYGHPELRRLGEVSALANPNSGRKVLLVSGGGSGHEPLDFGYIGPGLLDVAITGLIFTPPDSTAIIRAITALDSQHDYLFIVKNFQEDVQNFSAAATFLNADGYNVKVVLVSDDQSVDPKTLQTRGRGVAGTVFMFKLLGAAADKGATLTELAALAKVINDNLYTLGVALSGTETPGAQAPSFVLADDEVAYGVGIHGEPGYRNEPLESSELLARELVNKIRIAAQFATGQKLAVLINGLGGLPLMDQYVFTNDVVQLLTLEGLAPTFIKTGTYLTSYGMRGASVTVLRLQDDQWYDWLKRSVGGYGW</sequence>
<keyword evidence="3" id="KW-1185">Reference proteome</keyword>
<dbReference type="PANTHER" id="PTHR28629">
    <property type="entry name" value="TRIOKINASE/FMN CYCLASE"/>
    <property type="match status" value="1"/>
</dbReference>
<name>X0PRY1_9LACO</name>
<protein>
    <submittedName>
        <fullName evidence="2">PTS-dependent dihydroxyacetone kinase dihydroxyacetone-binding subunit</fullName>
    </submittedName>
</protein>
<gene>
    <name evidence="2" type="ORF">FC83_GL000209</name>
</gene>
<dbReference type="Gene3D" id="3.40.50.10440">
    <property type="entry name" value="Dihydroxyacetone kinase, domain 1"/>
    <property type="match status" value="1"/>
</dbReference>
<dbReference type="GO" id="GO:0019563">
    <property type="term" value="P:glycerol catabolic process"/>
    <property type="evidence" value="ECO:0007669"/>
    <property type="project" value="TreeGrafter"/>
</dbReference>
<evidence type="ECO:0000313" key="2">
    <source>
        <dbReference type="EMBL" id="KRM32807.1"/>
    </source>
</evidence>
<dbReference type="STRING" id="1423734.FC83_GL000209"/>
<dbReference type="EMBL" id="AZGA01000066">
    <property type="protein sequence ID" value="KRM32807.1"/>
    <property type="molecule type" value="Genomic_DNA"/>
</dbReference>
<proteinExistence type="predicted"/>
<dbReference type="InterPro" id="IPR050861">
    <property type="entry name" value="Dihydroxyacetone_Kinase"/>
</dbReference>
<dbReference type="PATRIC" id="fig|1423734.3.peg.209"/>
<dbReference type="GO" id="GO:0005829">
    <property type="term" value="C:cytosol"/>
    <property type="evidence" value="ECO:0007669"/>
    <property type="project" value="TreeGrafter"/>
</dbReference>
<feature type="domain" description="DhaK" evidence="1">
    <location>
        <begin position="17"/>
        <end position="337"/>
    </location>
</feature>
<organism evidence="2 3">
    <name type="scientific">Agrilactobacillus composti DSM 18527 = JCM 14202</name>
    <dbReference type="NCBI Taxonomy" id="1423734"/>
    <lineage>
        <taxon>Bacteria</taxon>
        <taxon>Bacillati</taxon>
        <taxon>Bacillota</taxon>
        <taxon>Bacilli</taxon>
        <taxon>Lactobacillales</taxon>
        <taxon>Lactobacillaceae</taxon>
        <taxon>Agrilactobacillus</taxon>
    </lineage>
</organism>
<comment type="caution">
    <text evidence="2">The sequence shown here is derived from an EMBL/GenBank/DDBJ whole genome shotgun (WGS) entry which is preliminary data.</text>
</comment>
<dbReference type="FunFam" id="3.40.50.10440:FF:000001">
    <property type="entry name" value="Dihydroxyacetone kinase, DhaK subunit"/>
    <property type="match status" value="1"/>
</dbReference>
<dbReference type="PANTHER" id="PTHR28629:SF4">
    <property type="entry name" value="TRIOKINASE_FMN CYCLASE"/>
    <property type="match status" value="1"/>
</dbReference>
<dbReference type="InterPro" id="IPR004006">
    <property type="entry name" value="DhaK_dom"/>
</dbReference>
<evidence type="ECO:0000259" key="1">
    <source>
        <dbReference type="PROSITE" id="PS51481"/>
    </source>
</evidence>
<dbReference type="SUPFAM" id="SSF82549">
    <property type="entry name" value="DAK1/DegV-like"/>
    <property type="match status" value="1"/>
</dbReference>
<dbReference type="PROSITE" id="PS51481">
    <property type="entry name" value="DHAK"/>
    <property type="match status" value="1"/>
</dbReference>
<reference evidence="2 3" key="1">
    <citation type="journal article" date="2015" name="Genome Announc.">
        <title>Expanding the biotechnology potential of lactobacilli through comparative genomics of 213 strains and associated genera.</title>
        <authorList>
            <person name="Sun Z."/>
            <person name="Harris H.M."/>
            <person name="McCann A."/>
            <person name="Guo C."/>
            <person name="Argimon S."/>
            <person name="Zhang W."/>
            <person name="Yang X."/>
            <person name="Jeffery I.B."/>
            <person name="Cooney J.C."/>
            <person name="Kagawa T.F."/>
            <person name="Liu W."/>
            <person name="Song Y."/>
            <person name="Salvetti E."/>
            <person name="Wrobel A."/>
            <person name="Rasinkangas P."/>
            <person name="Parkhill J."/>
            <person name="Rea M.C."/>
            <person name="O'Sullivan O."/>
            <person name="Ritari J."/>
            <person name="Douillard F.P."/>
            <person name="Paul Ross R."/>
            <person name="Yang R."/>
            <person name="Briner A.E."/>
            <person name="Felis G.E."/>
            <person name="de Vos W.M."/>
            <person name="Barrangou R."/>
            <person name="Klaenhammer T.R."/>
            <person name="Caufield P.W."/>
            <person name="Cui Y."/>
            <person name="Zhang H."/>
            <person name="O'Toole P.W."/>
        </authorList>
    </citation>
    <scope>NUCLEOTIDE SEQUENCE [LARGE SCALE GENOMIC DNA]</scope>
    <source>
        <strain evidence="2 3">DSM 18527</strain>
    </source>
</reference>